<evidence type="ECO:0000259" key="1">
    <source>
        <dbReference type="Pfam" id="PF01464"/>
    </source>
</evidence>
<reference evidence="2 3" key="1">
    <citation type="submission" date="2019-01" db="EMBL/GenBank/DDBJ databases">
        <title>Draft genomes of a novel of Aminipila strains.</title>
        <authorList>
            <person name="Ma S."/>
        </authorList>
    </citation>
    <scope>NUCLEOTIDE SEQUENCE [LARGE SCALE GENOMIC DNA]</scope>
    <source>
        <strain evidence="3">JN-39</strain>
    </source>
</reference>
<dbReference type="InterPro" id="IPR008258">
    <property type="entry name" value="Transglycosylase_SLT_dom_1"/>
</dbReference>
<dbReference type="InterPro" id="IPR023346">
    <property type="entry name" value="Lysozyme-like_dom_sf"/>
</dbReference>
<evidence type="ECO:0000313" key="3">
    <source>
        <dbReference type="Proteomes" id="UP000287601"/>
    </source>
</evidence>
<sequence>MKKKQKKNKFMIFLVIIFILFAAKGIVYDLSYPILYKDYVVKYSKEYNVDPYFLLAVIKTESRFDKNAKSHKGAVGLMQLTESTAEWIAESIGMENFTADDLYNPEINIKMGSWYIDNLRKEFGTTELILAAYNAGRGNVKKWTENSLIAENGEDFHNMPYDETVKYIKKVKFNEKMYRILYRIDG</sequence>
<protein>
    <submittedName>
        <fullName evidence="2">Lytic transglycosylase domain-containing protein</fullName>
    </submittedName>
</protein>
<dbReference type="Proteomes" id="UP000287601">
    <property type="component" value="Chromosome"/>
</dbReference>
<dbReference type="PANTHER" id="PTHR37423">
    <property type="entry name" value="SOLUBLE LYTIC MUREIN TRANSGLYCOSYLASE-RELATED"/>
    <property type="match status" value="1"/>
</dbReference>
<dbReference type="EMBL" id="CP035281">
    <property type="protein sequence ID" value="QAT42938.1"/>
    <property type="molecule type" value="Genomic_DNA"/>
</dbReference>
<dbReference type="OrthoDB" id="9815002at2"/>
<feature type="domain" description="Transglycosylase SLT" evidence="1">
    <location>
        <begin position="39"/>
        <end position="147"/>
    </location>
</feature>
<dbReference type="RefSeq" id="WP_128745587.1">
    <property type="nucleotide sequence ID" value="NZ_CP035281.1"/>
</dbReference>
<dbReference type="PANTHER" id="PTHR37423:SF2">
    <property type="entry name" value="MEMBRANE-BOUND LYTIC MUREIN TRANSGLYCOSYLASE C"/>
    <property type="match status" value="1"/>
</dbReference>
<gene>
    <name evidence="2" type="ORF">EQM06_06640</name>
</gene>
<organism evidence="2 3">
    <name type="scientific">Aminipila luticellarii</name>
    <dbReference type="NCBI Taxonomy" id="2507160"/>
    <lineage>
        <taxon>Bacteria</taxon>
        <taxon>Bacillati</taxon>
        <taxon>Bacillota</taxon>
        <taxon>Clostridia</taxon>
        <taxon>Peptostreptococcales</taxon>
        <taxon>Anaerovoracaceae</taxon>
        <taxon>Aminipila</taxon>
    </lineage>
</organism>
<evidence type="ECO:0000313" key="2">
    <source>
        <dbReference type="EMBL" id="QAT42938.1"/>
    </source>
</evidence>
<dbReference type="SUPFAM" id="SSF53955">
    <property type="entry name" value="Lysozyme-like"/>
    <property type="match status" value="1"/>
</dbReference>
<name>A0A410PVK3_9FIRM</name>
<dbReference type="KEGG" id="amij:EQM06_06640"/>
<dbReference type="AlphaFoldDB" id="A0A410PVK3"/>
<keyword evidence="3" id="KW-1185">Reference proteome</keyword>
<dbReference type="CDD" id="cd16896">
    <property type="entry name" value="LT_Slt70-like"/>
    <property type="match status" value="1"/>
</dbReference>
<dbReference type="Gene3D" id="1.10.530.10">
    <property type="match status" value="1"/>
</dbReference>
<accession>A0A410PVK3</accession>
<dbReference type="Pfam" id="PF01464">
    <property type="entry name" value="SLT"/>
    <property type="match status" value="1"/>
</dbReference>
<proteinExistence type="predicted"/>